<dbReference type="InterPro" id="IPR000847">
    <property type="entry name" value="LysR_HTH_N"/>
</dbReference>
<evidence type="ECO:0000256" key="1">
    <source>
        <dbReference type="ARBA" id="ARBA00009437"/>
    </source>
</evidence>
<evidence type="ECO:0000313" key="7">
    <source>
        <dbReference type="Proteomes" id="UP000609531"/>
    </source>
</evidence>
<dbReference type="RefSeq" id="WP_198882000.1">
    <property type="nucleotide sequence ID" value="NZ_JAEKJA010000007.1"/>
</dbReference>
<evidence type="ECO:0000313" key="6">
    <source>
        <dbReference type="EMBL" id="MBJ3776120.1"/>
    </source>
</evidence>
<gene>
    <name evidence="6" type="ORF">JCR33_10505</name>
</gene>
<evidence type="ECO:0000259" key="5">
    <source>
        <dbReference type="PROSITE" id="PS50931"/>
    </source>
</evidence>
<comment type="similarity">
    <text evidence="1">Belongs to the LysR transcriptional regulatory family.</text>
</comment>
<proteinExistence type="inferred from homology"/>
<keyword evidence="4" id="KW-0804">Transcription</keyword>
<evidence type="ECO:0000256" key="4">
    <source>
        <dbReference type="ARBA" id="ARBA00023163"/>
    </source>
</evidence>
<dbReference type="AlphaFoldDB" id="A0A934IP21"/>
<dbReference type="EMBL" id="JAEKJA010000007">
    <property type="protein sequence ID" value="MBJ3776120.1"/>
    <property type="molecule type" value="Genomic_DNA"/>
</dbReference>
<dbReference type="Pfam" id="PF00126">
    <property type="entry name" value="HTH_1"/>
    <property type="match status" value="1"/>
</dbReference>
<sequence length="294" mass="31935">MQSLDIDSLRTFLACAAAPSFTEAGVRVNKSQSTVSMQMRRLEEVVGQPLFAKQGRRNRMTSAGQELLDYAERIVRLNDEAIGRLDTRAFSGRIRVGTPDDYAEAFLPEAFGRFARIHPQVEVEIECRQSRELAEMIVAGELDVAIVTVDETMPGVEVVHREALRWSAPPDHGVEHVRPLPLAVWQPGCVWRTRALEELAAAGVPYRIAYTGLNAAALTATVRAGLAVAPLPTSFLGKGLREVGADAGLPEPGFIEVALLRARSEPKELVDAFAGELAAAFRSLKVRPDLGVAA</sequence>
<organism evidence="6 7">
    <name type="scientific">Acuticoccus mangrovi</name>
    <dbReference type="NCBI Taxonomy" id="2796142"/>
    <lineage>
        <taxon>Bacteria</taxon>
        <taxon>Pseudomonadati</taxon>
        <taxon>Pseudomonadota</taxon>
        <taxon>Alphaproteobacteria</taxon>
        <taxon>Hyphomicrobiales</taxon>
        <taxon>Amorphaceae</taxon>
        <taxon>Acuticoccus</taxon>
    </lineage>
</organism>
<dbReference type="GO" id="GO:0003677">
    <property type="term" value="F:DNA binding"/>
    <property type="evidence" value="ECO:0007669"/>
    <property type="project" value="UniProtKB-KW"/>
</dbReference>
<dbReference type="Pfam" id="PF03466">
    <property type="entry name" value="LysR_substrate"/>
    <property type="match status" value="1"/>
</dbReference>
<dbReference type="GO" id="GO:0003700">
    <property type="term" value="F:DNA-binding transcription factor activity"/>
    <property type="evidence" value="ECO:0007669"/>
    <property type="project" value="InterPro"/>
</dbReference>
<feature type="domain" description="HTH lysR-type" evidence="5">
    <location>
        <begin position="4"/>
        <end position="61"/>
    </location>
</feature>
<comment type="caution">
    <text evidence="6">The sequence shown here is derived from an EMBL/GenBank/DDBJ whole genome shotgun (WGS) entry which is preliminary data.</text>
</comment>
<dbReference type="SUPFAM" id="SSF46785">
    <property type="entry name" value="Winged helix' DNA-binding domain"/>
    <property type="match status" value="1"/>
</dbReference>
<reference evidence="6" key="1">
    <citation type="submission" date="2020-12" db="EMBL/GenBank/DDBJ databases">
        <title>Bacterial taxonomy.</title>
        <authorList>
            <person name="Pan X."/>
        </authorList>
    </citation>
    <scope>NUCLEOTIDE SEQUENCE</scope>
    <source>
        <strain evidence="6">B2012</strain>
    </source>
</reference>
<keyword evidence="2" id="KW-0805">Transcription regulation</keyword>
<dbReference type="InterPro" id="IPR005119">
    <property type="entry name" value="LysR_subst-bd"/>
</dbReference>
<dbReference type="PRINTS" id="PR00039">
    <property type="entry name" value="HTHLYSR"/>
</dbReference>
<dbReference type="PROSITE" id="PS50931">
    <property type="entry name" value="HTH_LYSR"/>
    <property type="match status" value="1"/>
</dbReference>
<dbReference type="InterPro" id="IPR036390">
    <property type="entry name" value="WH_DNA-bd_sf"/>
</dbReference>
<dbReference type="PANTHER" id="PTHR30579">
    <property type="entry name" value="TRANSCRIPTIONAL REGULATOR"/>
    <property type="match status" value="1"/>
</dbReference>
<evidence type="ECO:0000256" key="2">
    <source>
        <dbReference type="ARBA" id="ARBA00023015"/>
    </source>
</evidence>
<dbReference type="InterPro" id="IPR050176">
    <property type="entry name" value="LTTR"/>
</dbReference>
<name>A0A934IP21_9HYPH</name>
<keyword evidence="3" id="KW-0238">DNA-binding</keyword>
<dbReference type="Gene3D" id="1.10.10.10">
    <property type="entry name" value="Winged helix-like DNA-binding domain superfamily/Winged helix DNA-binding domain"/>
    <property type="match status" value="1"/>
</dbReference>
<dbReference type="InterPro" id="IPR036388">
    <property type="entry name" value="WH-like_DNA-bd_sf"/>
</dbReference>
<dbReference type="SUPFAM" id="SSF53850">
    <property type="entry name" value="Periplasmic binding protein-like II"/>
    <property type="match status" value="1"/>
</dbReference>
<dbReference type="PANTHER" id="PTHR30579:SF7">
    <property type="entry name" value="HTH-TYPE TRANSCRIPTIONAL REGULATOR LRHA-RELATED"/>
    <property type="match status" value="1"/>
</dbReference>
<evidence type="ECO:0000256" key="3">
    <source>
        <dbReference type="ARBA" id="ARBA00023125"/>
    </source>
</evidence>
<protein>
    <submittedName>
        <fullName evidence="6">LysR family transcriptional regulator</fullName>
    </submittedName>
</protein>
<dbReference type="Proteomes" id="UP000609531">
    <property type="component" value="Unassembled WGS sequence"/>
</dbReference>
<keyword evidence="7" id="KW-1185">Reference proteome</keyword>
<dbReference type="Gene3D" id="3.40.190.10">
    <property type="entry name" value="Periplasmic binding protein-like II"/>
    <property type="match status" value="2"/>
</dbReference>
<accession>A0A934IP21</accession>